<dbReference type="PRINTS" id="PR00260">
    <property type="entry name" value="CHEMTRNSDUCR"/>
</dbReference>
<comment type="similarity">
    <text evidence="3">Belongs to the methyl-accepting chemotaxis (MCP) protein family.</text>
</comment>
<gene>
    <name evidence="6" type="ORF">ACFSCX_01905</name>
</gene>
<dbReference type="Proteomes" id="UP001597214">
    <property type="component" value="Unassembled WGS sequence"/>
</dbReference>
<dbReference type="RefSeq" id="WP_377927051.1">
    <property type="nucleotide sequence ID" value="NZ_JBHUEM010000003.1"/>
</dbReference>
<reference evidence="7" key="1">
    <citation type="journal article" date="2019" name="Int. J. Syst. Evol. Microbiol.">
        <title>The Global Catalogue of Microorganisms (GCM) 10K type strain sequencing project: providing services to taxonomists for standard genome sequencing and annotation.</title>
        <authorList>
            <consortium name="The Broad Institute Genomics Platform"/>
            <consortium name="The Broad Institute Genome Sequencing Center for Infectious Disease"/>
            <person name="Wu L."/>
            <person name="Ma J."/>
        </authorList>
    </citation>
    <scope>NUCLEOTIDE SEQUENCE [LARGE SCALE GENOMIC DNA]</scope>
    <source>
        <strain evidence="7">CCUG 49339</strain>
    </source>
</reference>
<dbReference type="Pfam" id="PF00015">
    <property type="entry name" value="MCPsignal"/>
    <property type="match status" value="1"/>
</dbReference>
<evidence type="ECO:0000256" key="2">
    <source>
        <dbReference type="ARBA" id="ARBA00023224"/>
    </source>
</evidence>
<proteinExistence type="inferred from homology"/>
<dbReference type="Gene3D" id="1.10.287.950">
    <property type="entry name" value="Methyl-accepting chemotaxis protein"/>
    <property type="match status" value="1"/>
</dbReference>
<keyword evidence="7" id="KW-1185">Reference proteome</keyword>
<dbReference type="PANTHER" id="PTHR32089:SF114">
    <property type="entry name" value="METHYL-ACCEPTING CHEMOTAXIS PROTEIN MCPB"/>
    <property type="match status" value="1"/>
</dbReference>
<protein>
    <submittedName>
        <fullName evidence="6">Methyl-accepting chemotaxis protein</fullName>
    </submittedName>
</protein>
<evidence type="ECO:0000313" key="6">
    <source>
        <dbReference type="EMBL" id="MFD1735309.1"/>
    </source>
</evidence>
<feature type="domain" description="Methyl-accepting transducer" evidence="5">
    <location>
        <begin position="29"/>
        <end position="279"/>
    </location>
</feature>
<evidence type="ECO:0000256" key="1">
    <source>
        <dbReference type="ARBA" id="ARBA00004370"/>
    </source>
</evidence>
<comment type="caution">
    <text evidence="6">The sequence shown here is derived from an EMBL/GenBank/DDBJ whole genome shotgun (WGS) entry which is preliminary data.</text>
</comment>
<evidence type="ECO:0000256" key="4">
    <source>
        <dbReference type="PROSITE-ProRule" id="PRU00284"/>
    </source>
</evidence>
<sequence length="318" mass="34615">MIDNLQSIVKNTQDASQTTFKTSYDLREAAKEAAATSEQITAAIDEVAKGAEQQAAISQETDEKVNQFMGVAAHLEEQSHTVIDTAKQTQDSIYSNQKILEKLIAGVHSLAEATSDSSNEVKNLENQTRQIRKIIERSNEIASQTNLLALNASIEAARAGEHGKGFAVVADEVRKLAVESNKATVEIETIIKLILGSIEVVGNKMMSSIEKAKEESNSAELAKDALTEIVHSMDKVLQSVGTMDQLLIEQKEYITSIQDHSREGLSYAVQASSSTEEVAASSIQATDNMNGVITNIESLLSMAEQLNESVKRFKVEEK</sequence>
<accession>A0ABW4LKT8</accession>
<dbReference type="PROSITE" id="PS50111">
    <property type="entry name" value="CHEMOTAXIS_TRANSDUC_2"/>
    <property type="match status" value="1"/>
</dbReference>
<dbReference type="InterPro" id="IPR004089">
    <property type="entry name" value="MCPsignal_dom"/>
</dbReference>
<keyword evidence="2 4" id="KW-0807">Transducer</keyword>
<evidence type="ECO:0000256" key="3">
    <source>
        <dbReference type="ARBA" id="ARBA00029447"/>
    </source>
</evidence>
<dbReference type="InterPro" id="IPR004090">
    <property type="entry name" value="Chemotax_Me-accpt_rcpt"/>
</dbReference>
<name>A0ABW4LKT8_9BACI</name>
<organism evidence="6 7">
    <name type="scientific">Bacillus salitolerans</name>
    <dbReference type="NCBI Taxonomy" id="1437434"/>
    <lineage>
        <taxon>Bacteria</taxon>
        <taxon>Bacillati</taxon>
        <taxon>Bacillota</taxon>
        <taxon>Bacilli</taxon>
        <taxon>Bacillales</taxon>
        <taxon>Bacillaceae</taxon>
        <taxon>Bacillus</taxon>
    </lineage>
</organism>
<evidence type="ECO:0000259" key="5">
    <source>
        <dbReference type="PROSITE" id="PS50111"/>
    </source>
</evidence>
<dbReference type="EMBL" id="JBHUEM010000003">
    <property type="protein sequence ID" value="MFD1735309.1"/>
    <property type="molecule type" value="Genomic_DNA"/>
</dbReference>
<dbReference type="PANTHER" id="PTHR32089">
    <property type="entry name" value="METHYL-ACCEPTING CHEMOTAXIS PROTEIN MCPB"/>
    <property type="match status" value="1"/>
</dbReference>
<dbReference type="SUPFAM" id="SSF58104">
    <property type="entry name" value="Methyl-accepting chemotaxis protein (MCP) signaling domain"/>
    <property type="match status" value="1"/>
</dbReference>
<dbReference type="SMART" id="SM00283">
    <property type="entry name" value="MA"/>
    <property type="match status" value="1"/>
</dbReference>
<comment type="subcellular location">
    <subcellularLocation>
        <location evidence="1">Membrane</location>
    </subcellularLocation>
</comment>
<evidence type="ECO:0000313" key="7">
    <source>
        <dbReference type="Proteomes" id="UP001597214"/>
    </source>
</evidence>